<dbReference type="GO" id="GO:0005886">
    <property type="term" value="C:plasma membrane"/>
    <property type="evidence" value="ECO:0007669"/>
    <property type="project" value="UniProtKB-SubCell"/>
</dbReference>
<keyword evidence="4 8" id="KW-0406">Ion transport</keyword>
<gene>
    <name evidence="8" type="primary">atpC</name>
    <name evidence="12" type="ORF">SAMN04487864_101285</name>
</gene>
<dbReference type="PANTHER" id="PTHR13822">
    <property type="entry name" value="ATP SYNTHASE DELTA/EPSILON CHAIN"/>
    <property type="match status" value="1"/>
</dbReference>
<evidence type="ECO:0000259" key="11">
    <source>
        <dbReference type="Pfam" id="PF02823"/>
    </source>
</evidence>
<name>A0A1G6HY06_9FIRM</name>
<reference evidence="13" key="1">
    <citation type="submission" date="2016-10" db="EMBL/GenBank/DDBJ databases">
        <authorList>
            <person name="Varghese N."/>
            <person name="Submissions S."/>
        </authorList>
    </citation>
    <scope>NUCLEOTIDE SEQUENCE [LARGE SCALE GENOMIC DNA]</scope>
    <source>
        <strain evidence="13">DSM 11005</strain>
    </source>
</reference>
<dbReference type="Pfam" id="PF00401">
    <property type="entry name" value="ATP-synt_DE"/>
    <property type="match status" value="1"/>
</dbReference>
<comment type="subcellular location">
    <subcellularLocation>
        <location evidence="1 8">Cell membrane</location>
        <topology evidence="1 8">Peripheral membrane protein</topology>
    </subcellularLocation>
</comment>
<dbReference type="PANTHER" id="PTHR13822:SF10">
    <property type="entry name" value="ATP SYNTHASE EPSILON CHAIN, CHLOROPLASTIC"/>
    <property type="match status" value="1"/>
</dbReference>
<evidence type="ECO:0000256" key="4">
    <source>
        <dbReference type="ARBA" id="ARBA00023065"/>
    </source>
</evidence>
<dbReference type="SUPFAM" id="SSF51344">
    <property type="entry name" value="Epsilon subunit of F1F0-ATP synthase N-terminal domain"/>
    <property type="match status" value="1"/>
</dbReference>
<keyword evidence="8" id="KW-0375">Hydrogen ion transport</keyword>
<keyword evidence="3 8" id="KW-0813">Transport</keyword>
<dbReference type="GO" id="GO:0045259">
    <property type="term" value="C:proton-transporting ATP synthase complex"/>
    <property type="evidence" value="ECO:0007669"/>
    <property type="project" value="UniProtKB-KW"/>
</dbReference>
<comment type="function">
    <text evidence="8">Produces ATP from ADP in the presence of a proton gradient across the membrane.</text>
</comment>
<evidence type="ECO:0000256" key="8">
    <source>
        <dbReference type="HAMAP-Rule" id="MF_00530"/>
    </source>
</evidence>
<accession>A0A1G6HY06</accession>
<keyword evidence="13" id="KW-1185">Reference proteome</keyword>
<comment type="subunit">
    <text evidence="8 9">F-type ATPases have 2 components, CF(1) - the catalytic core - and CF(0) - the membrane proton channel. CF(1) has five subunits: alpha(3), beta(3), gamma(1), delta(1), epsilon(1). CF(0) has three main subunits: a, b and c.</text>
</comment>
<evidence type="ECO:0000256" key="7">
    <source>
        <dbReference type="ARBA" id="ARBA00023310"/>
    </source>
</evidence>
<dbReference type="Pfam" id="PF02823">
    <property type="entry name" value="ATP-synt_DE_N"/>
    <property type="match status" value="1"/>
</dbReference>
<keyword evidence="8" id="KW-1003">Cell membrane</keyword>
<protein>
    <recommendedName>
        <fullName evidence="8">ATP synthase epsilon chain</fullName>
    </recommendedName>
    <alternativeName>
        <fullName evidence="8">ATP synthase F1 sector epsilon subunit</fullName>
    </alternativeName>
    <alternativeName>
        <fullName evidence="8">F-ATPase epsilon subunit</fullName>
    </alternativeName>
</protein>
<dbReference type="CDD" id="cd12152">
    <property type="entry name" value="F1-ATPase_delta"/>
    <property type="match status" value="1"/>
</dbReference>
<feature type="domain" description="ATP synthase epsilon subunit C-terminal" evidence="10">
    <location>
        <begin position="89"/>
        <end position="133"/>
    </location>
</feature>
<dbReference type="InterPro" id="IPR001469">
    <property type="entry name" value="ATP_synth_F1_dsu/esu"/>
</dbReference>
<dbReference type="Gene3D" id="1.20.5.440">
    <property type="entry name" value="ATP synthase delta/epsilon subunit, C-terminal domain"/>
    <property type="match status" value="1"/>
</dbReference>
<dbReference type="GO" id="GO:0005524">
    <property type="term" value="F:ATP binding"/>
    <property type="evidence" value="ECO:0007669"/>
    <property type="project" value="UniProtKB-UniRule"/>
</dbReference>
<evidence type="ECO:0000256" key="9">
    <source>
        <dbReference type="RuleBase" id="RU003656"/>
    </source>
</evidence>
<evidence type="ECO:0000256" key="3">
    <source>
        <dbReference type="ARBA" id="ARBA00022448"/>
    </source>
</evidence>
<keyword evidence="6 8" id="KW-0139">CF(1)</keyword>
<dbReference type="NCBIfam" id="TIGR01216">
    <property type="entry name" value="ATP_synt_epsi"/>
    <property type="match status" value="1"/>
</dbReference>
<evidence type="ECO:0000313" key="13">
    <source>
        <dbReference type="Proteomes" id="UP000198943"/>
    </source>
</evidence>
<dbReference type="RefSeq" id="WP_176760348.1">
    <property type="nucleotide sequence ID" value="NZ_FMYW01000001.1"/>
</dbReference>
<evidence type="ECO:0000256" key="2">
    <source>
        <dbReference type="ARBA" id="ARBA00005712"/>
    </source>
</evidence>
<evidence type="ECO:0000313" key="12">
    <source>
        <dbReference type="EMBL" id="SDB98366.1"/>
    </source>
</evidence>
<proteinExistence type="inferred from homology"/>
<sequence length="140" mass="15488">MSSLMRFEVLAPDKYVLKSDAISYVEAVTLWGGVGILPRHAPLIAALKEAPLKYRDAEGIAHFLCIQGGFMEVKDNKVVVMTEAAETADEIDVDRAEASALRARERLANPDDEVDMDRVMGSLRRSEARLKTVRLAAESR</sequence>
<evidence type="ECO:0000256" key="1">
    <source>
        <dbReference type="ARBA" id="ARBA00004202"/>
    </source>
</evidence>
<keyword evidence="5 8" id="KW-0472">Membrane</keyword>
<dbReference type="InterPro" id="IPR020546">
    <property type="entry name" value="ATP_synth_F1_dsu/esu_N"/>
</dbReference>
<keyword evidence="7 8" id="KW-0066">ATP synthesis</keyword>
<dbReference type="InterPro" id="IPR020547">
    <property type="entry name" value="ATP_synth_F1_esu_C"/>
</dbReference>
<comment type="similarity">
    <text evidence="2 8 9">Belongs to the ATPase epsilon chain family.</text>
</comment>
<dbReference type="InterPro" id="IPR036771">
    <property type="entry name" value="ATPsynth_dsu/esu_N"/>
</dbReference>
<dbReference type="AlphaFoldDB" id="A0A1G6HY06"/>
<dbReference type="InterPro" id="IPR036794">
    <property type="entry name" value="ATP_F1_dsu/esu_C_sf"/>
</dbReference>
<dbReference type="SUPFAM" id="SSF46604">
    <property type="entry name" value="Epsilon subunit of F1F0-ATP synthase C-terminal domain"/>
    <property type="match status" value="1"/>
</dbReference>
<dbReference type="GO" id="GO:0046933">
    <property type="term" value="F:proton-transporting ATP synthase activity, rotational mechanism"/>
    <property type="evidence" value="ECO:0007669"/>
    <property type="project" value="UniProtKB-UniRule"/>
</dbReference>
<feature type="domain" description="ATP synthase F1 complex delta/epsilon subunit N-terminal" evidence="11">
    <location>
        <begin position="5"/>
        <end position="85"/>
    </location>
</feature>
<evidence type="ECO:0000256" key="5">
    <source>
        <dbReference type="ARBA" id="ARBA00023136"/>
    </source>
</evidence>
<dbReference type="Proteomes" id="UP000198943">
    <property type="component" value="Unassembled WGS sequence"/>
</dbReference>
<dbReference type="EMBL" id="FMYW01000001">
    <property type="protein sequence ID" value="SDB98366.1"/>
    <property type="molecule type" value="Genomic_DNA"/>
</dbReference>
<dbReference type="HAMAP" id="MF_00530">
    <property type="entry name" value="ATP_synth_epsil_bac"/>
    <property type="match status" value="1"/>
</dbReference>
<evidence type="ECO:0000256" key="6">
    <source>
        <dbReference type="ARBA" id="ARBA00023196"/>
    </source>
</evidence>
<organism evidence="12 13">
    <name type="scientific">Succiniclasticum ruminis</name>
    <dbReference type="NCBI Taxonomy" id="40841"/>
    <lineage>
        <taxon>Bacteria</taxon>
        <taxon>Bacillati</taxon>
        <taxon>Bacillota</taxon>
        <taxon>Negativicutes</taxon>
        <taxon>Acidaminococcales</taxon>
        <taxon>Acidaminococcaceae</taxon>
        <taxon>Succiniclasticum</taxon>
    </lineage>
</organism>
<evidence type="ECO:0000259" key="10">
    <source>
        <dbReference type="Pfam" id="PF00401"/>
    </source>
</evidence>
<dbReference type="Gene3D" id="2.60.15.10">
    <property type="entry name" value="F0F1 ATP synthase delta/epsilon subunit, N-terminal"/>
    <property type="match status" value="1"/>
</dbReference>